<accession>X1QPN0</accession>
<dbReference type="EMBL" id="BARV01045579">
    <property type="protein sequence ID" value="GAI70208.1"/>
    <property type="molecule type" value="Genomic_DNA"/>
</dbReference>
<feature type="non-terminal residue" evidence="1">
    <location>
        <position position="51"/>
    </location>
</feature>
<sequence length="51" mass="6248">QVRWFDDYTLKMQILNIPAHPTRVEVKYLGPDETVRTTWQKQWEPFNWITA</sequence>
<proteinExistence type="predicted"/>
<name>X1QPN0_9ZZZZ</name>
<feature type="non-terminal residue" evidence="1">
    <location>
        <position position="1"/>
    </location>
</feature>
<evidence type="ECO:0000313" key="1">
    <source>
        <dbReference type="EMBL" id="GAI70208.1"/>
    </source>
</evidence>
<organism evidence="1">
    <name type="scientific">marine sediment metagenome</name>
    <dbReference type="NCBI Taxonomy" id="412755"/>
    <lineage>
        <taxon>unclassified sequences</taxon>
        <taxon>metagenomes</taxon>
        <taxon>ecological metagenomes</taxon>
    </lineage>
</organism>
<comment type="caution">
    <text evidence="1">The sequence shown here is derived from an EMBL/GenBank/DDBJ whole genome shotgun (WGS) entry which is preliminary data.</text>
</comment>
<dbReference type="AlphaFoldDB" id="X1QPN0"/>
<gene>
    <name evidence="1" type="ORF">S06H3_66672</name>
</gene>
<protein>
    <submittedName>
        <fullName evidence="1">Uncharacterized protein</fullName>
    </submittedName>
</protein>
<reference evidence="1" key="1">
    <citation type="journal article" date="2014" name="Front. Microbiol.">
        <title>High frequency of phylogenetically diverse reductive dehalogenase-homologous genes in deep subseafloor sedimentary metagenomes.</title>
        <authorList>
            <person name="Kawai M."/>
            <person name="Futagami T."/>
            <person name="Toyoda A."/>
            <person name="Takaki Y."/>
            <person name="Nishi S."/>
            <person name="Hori S."/>
            <person name="Arai W."/>
            <person name="Tsubouchi T."/>
            <person name="Morono Y."/>
            <person name="Uchiyama I."/>
            <person name="Ito T."/>
            <person name="Fujiyama A."/>
            <person name="Inagaki F."/>
            <person name="Takami H."/>
        </authorList>
    </citation>
    <scope>NUCLEOTIDE SEQUENCE</scope>
    <source>
        <strain evidence="1">Expedition CK06-06</strain>
    </source>
</reference>